<proteinExistence type="predicted"/>
<name>A0A4R0GW91_9ACTN</name>
<keyword evidence="3" id="KW-1185">Reference proteome</keyword>
<organism evidence="2 3">
    <name type="scientific">Micromonospora zingiberis</name>
    <dbReference type="NCBI Taxonomy" id="2053011"/>
    <lineage>
        <taxon>Bacteria</taxon>
        <taxon>Bacillati</taxon>
        <taxon>Actinomycetota</taxon>
        <taxon>Actinomycetes</taxon>
        <taxon>Micromonosporales</taxon>
        <taxon>Micromonosporaceae</taxon>
        <taxon>Micromonospora</taxon>
    </lineage>
</organism>
<gene>
    <name evidence="2" type="ORF">E0H26_00880</name>
</gene>
<dbReference type="Proteomes" id="UP000292274">
    <property type="component" value="Unassembled WGS sequence"/>
</dbReference>
<evidence type="ECO:0000313" key="2">
    <source>
        <dbReference type="EMBL" id="TCC00290.1"/>
    </source>
</evidence>
<keyword evidence="1" id="KW-0472">Membrane</keyword>
<dbReference type="RefSeq" id="WP_131299584.1">
    <property type="nucleotide sequence ID" value="NZ_SJJR01000001.1"/>
</dbReference>
<keyword evidence="1" id="KW-1133">Transmembrane helix</keyword>
<dbReference type="AlphaFoldDB" id="A0A4R0GW91"/>
<reference evidence="2 3" key="1">
    <citation type="submission" date="2019-02" db="EMBL/GenBank/DDBJ databases">
        <title>Jishengella sp. nov., isolated from a root of Zingiber montanum.</title>
        <authorList>
            <person name="Kuncharoen N."/>
            <person name="Kudo T."/>
            <person name="Masahiro Y."/>
            <person name="Ohkuma M."/>
            <person name="Tanasupawat S."/>
        </authorList>
    </citation>
    <scope>NUCLEOTIDE SEQUENCE [LARGE SCALE GENOMIC DNA]</scope>
    <source>
        <strain evidence="2 3">PLAI 1-1</strain>
    </source>
</reference>
<evidence type="ECO:0008006" key="4">
    <source>
        <dbReference type="Google" id="ProtNLM"/>
    </source>
</evidence>
<protein>
    <recommendedName>
        <fullName evidence="4">DUF4878 domain-containing protein</fullName>
    </recommendedName>
</protein>
<dbReference type="EMBL" id="SJJR01000001">
    <property type="protein sequence ID" value="TCC00290.1"/>
    <property type="molecule type" value="Genomic_DNA"/>
</dbReference>
<accession>A0A4R0GW91</accession>
<sequence length="152" mass="16373">MGAAQPWSRPARQRHPLRAGLAFAGIGVALCCVGVAGLGAWNIQVVTQAAGPVRETAEGFLRQVTAGDTDGAYEHLCTDARGRWSELGFTSWVRTPPVVRDYEILDVSVATRAGRPYGTVTVRLTRDSGSSEQRDLSVVREDGGWRVCGDPY</sequence>
<comment type="caution">
    <text evidence="2">The sequence shown here is derived from an EMBL/GenBank/DDBJ whole genome shotgun (WGS) entry which is preliminary data.</text>
</comment>
<dbReference type="OrthoDB" id="3403826at2"/>
<evidence type="ECO:0000256" key="1">
    <source>
        <dbReference type="SAM" id="Phobius"/>
    </source>
</evidence>
<keyword evidence="1" id="KW-0812">Transmembrane</keyword>
<feature type="transmembrane region" description="Helical" evidence="1">
    <location>
        <begin position="21"/>
        <end position="41"/>
    </location>
</feature>
<evidence type="ECO:0000313" key="3">
    <source>
        <dbReference type="Proteomes" id="UP000292274"/>
    </source>
</evidence>